<protein>
    <submittedName>
        <fullName evidence="1">Uncharacterized protein</fullName>
    </submittedName>
</protein>
<gene>
    <name evidence="1" type="ORF">JAZ07_10375</name>
</gene>
<dbReference type="Proteomes" id="UP000886667">
    <property type="component" value="Unassembled WGS sequence"/>
</dbReference>
<name>A0A9E4KD29_9GAMM</name>
<organism evidence="1 2">
    <name type="scientific">Candidatus Thiodiazotropha taylori</name>
    <dbReference type="NCBI Taxonomy" id="2792791"/>
    <lineage>
        <taxon>Bacteria</taxon>
        <taxon>Pseudomonadati</taxon>
        <taxon>Pseudomonadota</taxon>
        <taxon>Gammaproteobacteria</taxon>
        <taxon>Chromatiales</taxon>
        <taxon>Sedimenticolaceae</taxon>
        <taxon>Candidatus Thiodiazotropha</taxon>
    </lineage>
</organism>
<accession>A0A9E4KD29</accession>
<dbReference type="EMBL" id="JAEPCM010000347">
    <property type="protein sequence ID" value="MCG7946736.1"/>
    <property type="molecule type" value="Genomic_DNA"/>
</dbReference>
<comment type="caution">
    <text evidence="1">The sequence shown here is derived from an EMBL/GenBank/DDBJ whole genome shotgun (WGS) entry which is preliminary data.</text>
</comment>
<proteinExistence type="predicted"/>
<evidence type="ECO:0000313" key="2">
    <source>
        <dbReference type="Proteomes" id="UP000886667"/>
    </source>
</evidence>
<dbReference type="AlphaFoldDB" id="A0A9E4KD29"/>
<evidence type="ECO:0000313" key="1">
    <source>
        <dbReference type="EMBL" id="MCG7946736.1"/>
    </source>
</evidence>
<reference evidence="1" key="1">
    <citation type="journal article" date="2021" name="Proc. Natl. Acad. Sci. U.S.A.">
        <title>Global biogeography of chemosynthetic symbionts reveals both localized and globally distributed symbiont groups. .</title>
        <authorList>
            <person name="Osvatic J.T."/>
            <person name="Wilkins L.G.E."/>
            <person name="Leibrecht L."/>
            <person name="Leray M."/>
            <person name="Zauner S."/>
            <person name="Polzin J."/>
            <person name="Camacho Y."/>
            <person name="Gros O."/>
            <person name="van Gils J.A."/>
            <person name="Eisen J.A."/>
            <person name="Petersen J.M."/>
            <person name="Yuen B."/>
        </authorList>
    </citation>
    <scope>NUCLEOTIDE SEQUENCE</scope>
    <source>
        <strain evidence="1">MAGclacostrist064TRANS</strain>
    </source>
</reference>
<sequence>MSIDLKISGLVNCVHKLNSSSQHNTEFSNLASVKNQLKFNAIKSLDNNIVSSQYQSKNNNFSHKISNCVANLNLTQMQIDKMHLETTLRITKNKQIASAYNNRNKHSNGEPDQQQPDSCEYIEPSLSKIDVYHINLMKQLYFNIDRQESSYSDYVIIIIYDQIQNTDLINKQLITAIPVVKGIPERSITEITTISSKGELCKHNKIICLHKGKITYTNDWITIENVERVNLDNTLFKFSVNYKDTTLKGIAINKANDLFDDNLDLSKCTLYISGFSKVWA</sequence>